<dbReference type="EMBL" id="VUJX02000006">
    <property type="protein sequence ID" value="KAL0934911.1"/>
    <property type="molecule type" value="Genomic_DNA"/>
</dbReference>
<name>A0ACC3YTZ1_COLTU</name>
<gene>
    <name evidence="1" type="ORF">CTRU02_209502</name>
</gene>
<comment type="caution">
    <text evidence="1">The sequence shown here is derived from an EMBL/GenBank/DDBJ whole genome shotgun (WGS) entry which is preliminary data.</text>
</comment>
<dbReference type="Proteomes" id="UP000805649">
    <property type="component" value="Unassembled WGS sequence"/>
</dbReference>
<sequence>MRPSLIIAAVLPASCIAIPLSQVEDSTTKFSLSNVDVTPAQPEPLNTSFATIRPRDARSNPPCPPGQTFDRSICFTSDIVSRFCNGPPGQAGERREIYCFSDEVCVQRRLSDGRTFAECHPIATLIRWKSDPNGNKEGCTSISEKKGRFHNVGTIVYDINKHPIQVGKITYLREPGNIDKGIRGSTSFFDSDVWNFANNQFMRGKYELLIY</sequence>
<organism evidence="1 2">
    <name type="scientific">Colletotrichum truncatum</name>
    <name type="common">Anthracnose fungus</name>
    <name type="synonym">Colletotrichum capsici</name>
    <dbReference type="NCBI Taxonomy" id="5467"/>
    <lineage>
        <taxon>Eukaryota</taxon>
        <taxon>Fungi</taxon>
        <taxon>Dikarya</taxon>
        <taxon>Ascomycota</taxon>
        <taxon>Pezizomycotina</taxon>
        <taxon>Sordariomycetes</taxon>
        <taxon>Hypocreomycetidae</taxon>
        <taxon>Glomerellales</taxon>
        <taxon>Glomerellaceae</taxon>
        <taxon>Colletotrichum</taxon>
        <taxon>Colletotrichum truncatum species complex</taxon>
    </lineage>
</organism>
<keyword evidence="2" id="KW-1185">Reference proteome</keyword>
<evidence type="ECO:0000313" key="1">
    <source>
        <dbReference type="EMBL" id="KAL0934911.1"/>
    </source>
</evidence>
<proteinExistence type="predicted"/>
<accession>A0ACC3YTZ1</accession>
<evidence type="ECO:0000313" key="2">
    <source>
        <dbReference type="Proteomes" id="UP000805649"/>
    </source>
</evidence>
<reference evidence="1 2" key="1">
    <citation type="journal article" date="2020" name="Phytopathology">
        <title>Genome Sequence Resources of Colletotrichum truncatum, C. plurivorum, C. musicola, and C. sojae: Four Species Pathogenic to Soybean (Glycine max).</title>
        <authorList>
            <person name="Rogerio F."/>
            <person name="Boufleur T.R."/>
            <person name="Ciampi-Guillardi M."/>
            <person name="Sukno S.A."/>
            <person name="Thon M.R."/>
            <person name="Massola Junior N.S."/>
            <person name="Baroncelli R."/>
        </authorList>
    </citation>
    <scope>NUCLEOTIDE SEQUENCE [LARGE SCALE GENOMIC DNA]</scope>
    <source>
        <strain evidence="1 2">CMES1059</strain>
    </source>
</reference>
<protein>
    <submittedName>
        <fullName evidence="1">Secreted in xylem 6</fullName>
    </submittedName>
</protein>